<accession>A0A9P3GLB9</accession>
<dbReference type="AlphaFoldDB" id="A0A9P3GLB9"/>
<protein>
    <submittedName>
        <fullName evidence="1">Uncharacterized protein</fullName>
    </submittedName>
</protein>
<evidence type="ECO:0000313" key="1">
    <source>
        <dbReference type="EMBL" id="GJE97427.1"/>
    </source>
</evidence>
<sequence>MRMVAGRRAKDCSALSAPIRSACAPSEAPIVPDLSSRGTGVYCPLAFHHQKTIRRQFEGDFTTRWHPTTPPGDVSCRRVQRLPLTRRIAPHHASAKIPIGVAPVAHRDTCNNLGLSPVHFTGSMQQRRVRRRLAGSPGTMEAPRFQCDATQKHTPVPGVSGATWGQPDGSLPALCTLDKS</sequence>
<evidence type="ECO:0000313" key="2">
    <source>
        <dbReference type="Proteomes" id="UP000703269"/>
    </source>
</evidence>
<name>A0A9P3GLB9_9APHY</name>
<gene>
    <name evidence="1" type="ORF">PsYK624_136460</name>
</gene>
<proteinExistence type="predicted"/>
<dbReference type="Proteomes" id="UP000703269">
    <property type="component" value="Unassembled WGS sequence"/>
</dbReference>
<comment type="caution">
    <text evidence="1">The sequence shown here is derived from an EMBL/GenBank/DDBJ whole genome shotgun (WGS) entry which is preliminary data.</text>
</comment>
<keyword evidence="2" id="KW-1185">Reference proteome</keyword>
<organism evidence="1 2">
    <name type="scientific">Phanerochaete sordida</name>
    <dbReference type="NCBI Taxonomy" id="48140"/>
    <lineage>
        <taxon>Eukaryota</taxon>
        <taxon>Fungi</taxon>
        <taxon>Dikarya</taxon>
        <taxon>Basidiomycota</taxon>
        <taxon>Agaricomycotina</taxon>
        <taxon>Agaricomycetes</taxon>
        <taxon>Polyporales</taxon>
        <taxon>Phanerochaetaceae</taxon>
        <taxon>Phanerochaete</taxon>
    </lineage>
</organism>
<reference evidence="1 2" key="1">
    <citation type="submission" date="2021-08" db="EMBL/GenBank/DDBJ databases">
        <title>Draft Genome Sequence of Phanerochaete sordida strain YK-624.</title>
        <authorList>
            <person name="Mori T."/>
            <person name="Dohra H."/>
            <person name="Suzuki T."/>
            <person name="Kawagishi H."/>
            <person name="Hirai H."/>
        </authorList>
    </citation>
    <scope>NUCLEOTIDE SEQUENCE [LARGE SCALE GENOMIC DNA]</scope>
    <source>
        <strain evidence="1 2">YK-624</strain>
    </source>
</reference>
<dbReference type="EMBL" id="BPQB01000071">
    <property type="protein sequence ID" value="GJE97427.1"/>
    <property type="molecule type" value="Genomic_DNA"/>
</dbReference>